<organism evidence="2 3">
    <name type="scientific">Candidatus Methanocrinis alkalitolerans</name>
    <dbReference type="NCBI Taxonomy" id="3033395"/>
    <lineage>
        <taxon>Archaea</taxon>
        <taxon>Methanobacteriati</taxon>
        <taxon>Methanobacteriota</taxon>
        <taxon>Stenosarchaea group</taxon>
        <taxon>Methanomicrobia</taxon>
        <taxon>Methanotrichales</taxon>
        <taxon>Methanotrichaceae</taxon>
        <taxon>Methanocrinis</taxon>
    </lineage>
</organism>
<dbReference type="EMBL" id="JARFPL010000043">
    <property type="protein sequence ID" value="MDF0594076.1"/>
    <property type="molecule type" value="Genomic_DNA"/>
</dbReference>
<feature type="compositionally biased region" description="Basic residues" evidence="1">
    <location>
        <begin position="21"/>
        <end position="30"/>
    </location>
</feature>
<dbReference type="Proteomes" id="UP001215956">
    <property type="component" value="Unassembled WGS sequence"/>
</dbReference>
<keyword evidence="3" id="KW-1185">Reference proteome</keyword>
<dbReference type="RefSeq" id="WP_316969772.1">
    <property type="nucleotide sequence ID" value="NZ_JARFPL010000043.1"/>
</dbReference>
<comment type="caution">
    <text evidence="2">The sequence shown here is derived from an EMBL/GenBank/DDBJ whole genome shotgun (WGS) entry which is preliminary data.</text>
</comment>
<proteinExistence type="predicted"/>
<feature type="compositionally biased region" description="Polar residues" evidence="1">
    <location>
        <begin position="9"/>
        <end position="19"/>
    </location>
</feature>
<evidence type="ECO:0000313" key="3">
    <source>
        <dbReference type="Proteomes" id="UP001215956"/>
    </source>
</evidence>
<evidence type="ECO:0000313" key="2">
    <source>
        <dbReference type="EMBL" id="MDF0594076.1"/>
    </source>
</evidence>
<reference evidence="2 3" key="1">
    <citation type="submission" date="2023-03" db="EMBL/GenBank/DDBJ databases">
        <title>Whole genome sequencing of Methanotrichaceae archaeon M04Ac.</title>
        <authorList>
            <person name="Khomyakova M.A."/>
            <person name="Merkel A.Y."/>
            <person name="Slobodkin A.I."/>
        </authorList>
    </citation>
    <scope>NUCLEOTIDE SEQUENCE [LARGE SCALE GENOMIC DNA]</scope>
    <source>
        <strain evidence="2 3">M04Ac</strain>
    </source>
</reference>
<protein>
    <submittedName>
        <fullName evidence="2">Uncharacterized protein</fullName>
    </submittedName>
</protein>
<sequence length="40" mass="4419">MRDFAGPTTRLQGTATSGPRSFHRIVGRKARASENYGDPR</sequence>
<accession>A0ABT5XH81</accession>
<gene>
    <name evidence="2" type="ORF">P0O24_10840</name>
</gene>
<feature type="region of interest" description="Disordered" evidence="1">
    <location>
        <begin position="1"/>
        <end position="40"/>
    </location>
</feature>
<name>A0ABT5XH81_9EURY</name>
<evidence type="ECO:0000256" key="1">
    <source>
        <dbReference type="SAM" id="MobiDB-lite"/>
    </source>
</evidence>